<protein>
    <submittedName>
        <fullName evidence="1">Uncharacterized protein</fullName>
    </submittedName>
</protein>
<evidence type="ECO:0000313" key="1">
    <source>
        <dbReference type="EMBL" id="MDZ5762777.1"/>
    </source>
</evidence>
<sequence>MNHCQKKLHEYQGTTNVQSLLSICESVLGHDWFVEFPIESDDSSSLEVQEGFRPHLNLSDLGMKEDL</sequence>
<name>A0ABU5L9G8_9RICK</name>
<gene>
    <name evidence="1" type="ORF">Cyrtocomes_01172</name>
</gene>
<reference evidence="1 2" key="1">
    <citation type="submission" date="2023-02" db="EMBL/GenBank/DDBJ databases">
        <title>Host association and intracellularity evolved multiple times independently in the Rickettsiales.</title>
        <authorList>
            <person name="Castelli M."/>
            <person name="Nardi T."/>
            <person name="Gammuto L."/>
            <person name="Bellinzona G."/>
            <person name="Sabaneyeva E."/>
            <person name="Potekhin A."/>
            <person name="Serra V."/>
            <person name="Petroni G."/>
            <person name="Sassera D."/>
        </authorList>
    </citation>
    <scope>NUCLEOTIDE SEQUENCE [LARGE SCALE GENOMIC DNA]</scope>
    <source>
        <strain evidence="1 2">BOD18</strain>
    </source>
</reference>
<dbReference type="RefSeq" id="WP_322498218.1">
    <property type="nucleotide sequence ID" value="NZ_JARGYT010000110.1"/>
</dbReference>
<organism evidence="1 2">
    <name type="scientific">Candidatus Cyrtobacter comes</name>
    <dbReference type="NCBI Taxonomy" id="675776"/>
    <lineage>
        <taxon>Bacteria</taxon>
        <taxon>Pseudomonadati</taxon>
        <taxon>Pseudomonadota</taxon>
        <taxon>Alphaproteobacteria</taxon>
        <taxon>Rickettsiales</taxon>
        <taxon>Candidatus Midichloriaceae</taxon>
        <taxon>Candidatus Cyrtobacter</taxon>
    </lineage>
</organism>
<proteinExistence type="predicted"/>
<comment type="caution">
    <text evidence="1">The sequence shown here is derived from an EMBL/GenBank/DDBJ whole genome shotgun (WGS) entry which is preliminary data.</text>
</comment>
<dbReference type="Proteomes" id="UP001293791">
    <property type="component" value="Unassembled WGS sequence"/>
</dbReference>
<accession>A0ABU5L9G8</accession>
<evidence type="ECO:0000313" key="2">
    <source>
        <dbReference type="Proteomes" id="UP001293791"/>
    </source>
</evidence>
<keyword evidence="2" id="KW-1185">Reference proteome</keyword>
<dbReference type="EMBL" id="JARGYT010000110">
    <property type="protein sequence ID" value="MDZ5762777.1"/>
    <property type="molecule type" value="Genomic_DNA"/>
</dbReference>